<dbReference type="EMBL" id="LR796776">
    <property type="protein sequence ID" value="CAB4165504.1"/>
    <property type="molecule type" value="Genomic_DNA"/>
</dbReference>
<evidence type="ECO:0000313" key="1">
    <source>
        <dbReference type="EMBL" id="CAB4163825.1"/>
    </source>
</evidence>
<reference evidence="1" key="1">
    <citation type="submission" date="2020-04" db="EMBL/GenBank/DDBJ databases">
        <authorList>
            <person name="Chiriac C."/>
            <person name="Salcher M."/>
            <person name="Ghai R."/>
            <person name="Kavagutti S V."/>
        </authorList>
    </citation>
    <scope>NUCLEOTIDE SEQUENCE</scope>
</reference>
<proteinExistence type="predicted"/>
<organism evidence="1">
    <name type="scientific">uncultured Caudovirales phage</name>
    <dbReference type="NCBI Taxonomy" id="2100421"/>
    <lineage>
        <taxon>Viruses</taxon>
        <taxon>Duplodnaviria</taxon>
        <taxon>Heunggongvirae</taxon>
        <taxon>Uroviricota</taxon>
        <taxon>Caudoviricetes</taxon>
        <taxon>Peduoviridae</taxon>
        <taxon>Maltschvirus</taxon>
        <taxon>Maltschvirus maltsch</taxon>
    </lineage>
</organism>
<dbReference type="EMBL" id="LR796758">
    <property type="protein sequence ID" value="CAB4163825.1"/>
    <property type="molecule type" value="Genomic_DNA"/>
</dbReference>
<accession>A0A6J5P3T6</accession>
<name>A0A6J5P3T6_9CAUD</name>
<evidence type="ECO:0000313" key="4">
    <source>
        <dbReference type="EMBL" id="CAB4221561.1"/>
    </source>
</evidence>
<evidence type="ECO:0000313" key="2">
    <source>
        <dbReference type="EMBL" id="CAB4165504.1"/>
    </source>
</evidence>
<sequence>MSDHNPDLWVVVKITGNKDNPPCHKVFATWSGGYAGADTWKLNSGITQAWFVENVYSFEGNSGSVYHCHKDCYGTNLYGTGIINNLISQTEAIGVTVEILPEQTNWLEINYEQNC</sequence>
<protein>
    <submittedName>
        <fullName evidence="1">Uncharacterized protein</fullName>
    </submittedName>
</protein>
<dbReference type="EMBL" id="LR797099">
    <property type="protein sequence ID" value="CAB4186835.1"/>
    <property type="molecule type" value="Genomic_DNA"/>
</dbReference>
<evidence type="ECO:0000313" key="3">
    <source>
        <dbReference type="EMBL" id="CAB4186835.1"/>
    </source>
</evidence>
<gene>
    <name evidence="3" type="ORF">UFOVP1146_181</name>
    <name evidence="4" type="ORF">UFOVP1638_384</name>
    <name evidence="1" type="ORF">UFOVP812_94</name>
    <name evidence="2" type="ORF">UFOVP818_49</name>
</gene>
<dbReference type="EMBL" id="LR797502">
    <property type="protein sequence ID" value="CAB4221561.1"/>
    <property type="molecule type" value="Genomic_DNA"/>
</dbReference>